<dbReference type="EMBL" id="CAKMUD010000078">
    <property type="protein sequence ID" value="CAH1592540.1"/>
    <property type="molecule type" value="Genomic_DNA"/>
</dbReference>
<comment type="caution">
    <text evidence="1">The sequence shown here is derived from an EMBL/GenBank/DDBJ whole genome shotgun (WGS) entry which is preliminary data.</text>
</comment>
<reference evidence="1" key="1">
    <citation type="submission" date="2022-01" db="EMBL/GenBank/DDBJ databases">
        <authorList>
            <person name="Lagorce A."/>
        </authorList>
    </citation>
    <scope>NUCLEOTIDE SEQUENCE</scope>
    <source>
        <strain evidence="1">Th15_F1_A12</strain>
    </source>
</reference>
<sequence length="68" mass="7923">MKCAQFEHESWYMLVINRNSRGMSVAAIKRGNKTSRLDFICCVVCVCRRYMASGATDHENDVYRGRTW</sequence>
<proteinExistence type="predicted"/>
<evidence type="ECO:0008006" key="3">
    <source>
        <dbReference type="Google" id="ProtNLM"/>
    </source>
</evidence>
<name>A0AAU9QLM5_9VIBR</name>
<accession>A0AAU9QLM5</accession>
<protein>
    <recommendedName>
        <fullName evidence="3">Transcriptional regulator</fullName>
    </recommendedName>
</protein>
<evidence type="ECO:0000313" key="1">
    <source>
        <dbReference type="EMBL" id="CAH1592540.1"/>
    </source>
</evidence>
<organism evidence="1 2">
    <name type="scientific">Vibrio jasicida</name>
    <dbReference type="NCBI Taxonomy" id="766224"/>
    <lineage>
        <taxon>Bacteria</taxon>
        <taxon>Pseudomonadati</taxon>
        <taxon>Pseudomonadota</taxon>
        <taxon>Gammaproteobacteria</taxon>
        <taxon>Vibrionales</taxon>
        <taxon>Vibrionaceae</taxon>
        <taxon>Vibrio</taxon>
    </lineage>
</organism>
<evidence type="ECO:0000313" key="2">
    <source>
        <dbReference type="Proteomes" id="UP001295462"/>
    </source>
</evidence>
<dbReference type="Proteomes" id="UP001295462">
    <property type="component" value="Unassembled WGS sequence"/>
</dbReference>
<gene>
    <name evidence="1" type="ORF">THF1A12_250075</name>
</gene>
<dbReference type="AlphaFoldDB" id="A0AAU9QLM5"/>